<protein>
    <submittedName>
        <fullName evidence="2">Uncharacterized protein</fullName>
    </submittedName>
</protein>
<organism evidence="2 3">
    <name type="scientific">Polyplosphaeria fusca</name>
    <dbReference type="NCBI Taxonomy" id="682080"/>
    <lineage>
        <taxon>Eukaryota</taxon>
        <taxon>Fungi</taxon>
        <taxon>Dikarya</taxon>
        <taxon>Ascomycota</taxon>
        <taxon>Pezizomycotina</taxon>
        <taxon>Dothideomycetes</taxon>
        <taxon>Pleosporomycetidae</taxon>
        <taxon>Pleosporales</taxon>
        <taxon>Tetraplosphaeriaceae</taxon>
        <taxon>Polyplosphaeria</taxon>
    </lineage>
</organism>
<keyword evidence="1" id="KW-1133">Transmembrane helix</keyword>
<keyword evidence="1" id="KW-0472">Membrane</keyword>
<proteinExistence type="predicted"/>
<evidence type="ECO:0000256" key="1">
    <source>
        <dbReference type="SAM" id="Phobius"/>
    </source>
</evidence>
<dbReference type="EMBL" id="ML996155">
    <property type="protein sequence ID" value="KAF2733863.1"/>
    <property type="molecule type" value="Genomic_DNA"/>
</dbReference>
<keyword evidence="3" id="KW-1185">Reference proteome</keyword>
<reference evidence="2" key="1">
    <citation type="journal article" date="2020" name="Stud. Mycol.">
        <title>101 Dothideomycetes genomes: a test case for predicting lifestyles and emergence of pathogens.</title>
        <authorList>
            <person name="Haridas S."/>
            <person name="Albert R."/>
            <person name="Binder M."/>
            <person name="Bloem J."/>
            <person name="Labutti K."/>
            <person name="Salamov A."/>
            <person name="Andreopoulos B."/>
            <person name="Baker S."/>
            <person name="Barry K."/>
            <person name="Bills G."/>
            <person name="Bluhm B."/>
            <person name="Cannon C."/>
            <person name="Castanera R."/>
            <person name="Culley D."/>
            <person name="Daum C."/>
            <person name="Ezra D."/>
            <person name="Gonzalez J."/>
            <person name="Henrissat B."/>
            <person name="Kuo A."/>
            <person name="Liang C."/>
            <person name="Lipzen A."/>
            <person name="Lutzoni F."/>
            <person name="Magnuson J."/>
            <person name="Mondo S."/>
            <person name="Nolan M."/>
            <person name="Ohm R."/>
            <person name="Pangilinan J."/>
            <person name="Park H.-J."/>
            <person name="Ramirez L."/>
            <person name="Alfaro M."/>
            <person name="Sun H."/>
            <person name="Tritt A."/>
            <person name="Yoshinaga Y."/>
            <person name="Zwiers L.-H."/>
            <person name="Turgeon B."/>
            <person name="Goodwin S."/>
            <person name="Spatafora J."/>
            <person name="Crous P."/>
            <person name="Grigoriev I."/>
        </authorList>
    </citation>
    <scope>NUCLEOTIDE SEQUENCE</scope>
    <source>
        <strain evidence="2">CBS 125425</strain>
    </source>
</reference>
<accession>A0A9P4QU10</accession>
<sequence length="71" mass="7932">MALQTKLFAALFKAAGTFIVLVEALIANLRRTGVVRSKKRQERSAQENWAVLIGGACEARFVMSRDNSQRH</sequence>
<keyword evidence="1" id="KW-0812">Transmembrane</keyword>
<dbReference type="AlphaFoldDB" id="A0A9P4QU10"/>
<comment type="caution">
    <text evidence="2">The sequence shown here is derived from an EMBL/GenBank/DDBJ whole genome shotgun (WGS) entry which is preliminary data.</text>
</comment>
<gene>
    <name evidence="2" type="ORF">EJ04DRAFT_512882</name>
</gene>
<name>A0A9P4QU10_9PLEO</name>
<evidence type="ECO:0000313" key="3">
    <source>
        <dbReference type="Proteomes" id="UP000799444"/>
    </source>
</evidence>
<feature type="transmembrane region" description="Helical" evidence="1">
    <location>
        <begin position="6"/>
        <end position="29"/>
    </location>
</feature>
<dbReference type="Proteomes" id="UP000799444">
    <property type="component" value="Unassembled WGS sequence"/>
</dbReference>
<evidence type="ECO:0000313" key="2">
    <source>
        <dbReference type="EMBL" id="KAF2733863.1"/>
    </source>
</evidence>